<dbReference type="PANTHER" id="PTHR46057">
    <property type="entry name" value="FCS-LIKE ZINC FINGER 1-RELATED"/>
    <property type="match status" value="1"/>
</dbReference>
<gene>
    <name evidence="5" type="ORF">B296_00009788</name>
</gene>
<evidence type="ECO:0000256" key="1">
    <source>
        <dbReference type="ARBA" id="ARBA00009374"/>
    </source>
</evidence>
<dbReference type="InterPro" id="IPR044533">
    <property type="entry name" value="FLZ1/2/3"/>
</dbReference>
<evidence type="ECO:0000256" key="2">
    <source>
        <dbReference type="ARBA" id="ARBA00022723"/>
    </source>
</evidence>
<evidence type="ECO:0000313" key="6">
    <source>
        <dbReference type="Proteomes" id="UP000287651"/>
    </source>
</evidence>
<dbReference type="Pfam" id="PF04570">
    <property type="entry name" value="zf-FLZ"/>
    <property type="match status" value="1"/>
</dbReference>
<keyword evidence="2" id="KW-0479">Metal-binding</keyword>
<accession>A0A426YRB7</accession>
<name>A0A426YRB7_ENSVE</name>
<evidence type="ECO:0000256" key="3">
    <source>
        <dbReference type="PROSITE-ProRule" id="PRU01131"/>
    </source>
</evidence>
<evidence type="ECO:0000259" key="4">
    <source>
        <dbReference type="PROSITE" id="PS51795"/>
    </source>
</evidence>
<dbReference type="AlphaFoldDB" id="A0A426YRB7"/>
<organism evidence="5 6">
    <name type="scientific">Ensete ventricosum</name>
    <name type="common">Abyssinian banana</name>
    <name type="synonym">Musa ensete</name>
    <dbReference type="NCBI Taxonomy" id="4639"/>
    <lineage>
        <taxon>Eukaryota</taxon>
        <taxon>Viridiplantae</taxon>
        <taxon>Streptophyta</taxon>
        <taxon>Embryophyta</taxon>
        <taxon>Tracheophyta</taxon>
        <taxon>Spermatophyta</taxon>
        <taxon>Magnoliopsida</taxon>
        <taxon>Liliopsida</taxon>
        <taxon>Zingiberales</taxon>
        <taxon>Musaceae</taxon>
        <taxon>Ensete</taxon>
    </lineage>
</organism>
<feature type="domain" description="FLZ-type" evidence="4">
    <location>
        <begin position="33"/>
        <end position="169"/>
    </location>
</feature>
<reference evidence="5 6" key="1">
    <citation type="journal article" date="2014" name="Agronomy (Basel)">
        <title>A Draft Genome Sequence for Ensete ventricosum, the Drought-Tolerant Tree Against Hunger.</title>
        <authorList>
            <person name="Harrison J."/>
            <person name="Moore K.A."/>
            <person name="Paszkiewicz K."/>
            <person name="Jones T."/>
            <person name="Grant M."/>
            <person name="Ambacheew D."/>
            <person name="Muzemil S."/>
            <person name="Studholme D.J."/>
        </authorList>
    </citation>
    <scope>NUCLEOTIDE SEQUENCE [LARGE SCALE GENOMIC DNA]</scope>
</reference>
<dbReference type="PROSITE" id="PS51795">
    <property type="entry name" value="ZF_FLZ"/>
    <property type="match status" value="1"/>
</dbReference>
<protein>
    <recommendedName>
        <fullName evidence="4">FLZ-type domain-containing protein</fullName>
    </recommendedName>
</protein>
<dbReference type="InterPro" id="IPR007650">
    <property type="entry name" value="Zf-FLZ_dom"/>
</dbReference>
<comment type="similarity">
    <text evidence="1">Belongs to the FLZ family.</text>
</comment>
<dbReference type="GO" id="GO:0046872">
    <property type="term" value="F:metal ion binding"/>
    <property type="evidence" value="ECO:0007669"/>
    <property type="project" value="UniProtKB-KW"/>
</dbReference>
<dbReference type="EMBL" id="AMZH03010687">
    <property type="protein sequence ID" value="RRT54269.1"/>
    <property type="molecule type" value="Genomic_DNA"/>
</dbReference>
<feature type="zinc finger region" description="FLZ-type" evidence="3">
    <location>
        <begin position="33"/>
        <end position="169"/>
    </location>
</feature>
<dbReference type="PANTHER" id="PTHR46057:SF9">
    <property type="entry name" value="FCS-LIKE ZINC FINGER 1"/>
    <property type="match status" value="1"/>
</dbReference>
<evidence type="ECO:0000313" key="5">
    <source>
        <dbReference type="EMBL" id="RRT54269.1"/>
    </source>
</evidence>
<dbReference type="Proteomes" id="UP000287651">
    <property type="component" value="Unassembled WGS sequence"/>
</dbReference>
<proteinExistence type="inferred from homology"/>
<comment type="caution">
    <text evidence="5">The sequence shown here is derived from an EMBL/GenBank/DDBJ whole genome shotgun (WGS) entry which is preliminary data.</text>
</comment>
<sequence length="169" mass="19486">MPEIGEEGRGTGGVMFSPRPRFFVEEGYDEARHFLDSCFLCKRPLAGNRDIFMYRFGATTRFCSSNMSSLLAYYHHDCMVWFMKNCYGGDEQRRHTILQRGVPARADRDGRGQGTEVEAFFKEFFVKGAAERIKNQRDHQPTEVPEDPCQSRYRSCRLIVLSSDQTSSN</sequence>